<dbReference type="EMBL" id="BARV01033319">
    <property type="protein sequence ID" value="GAI49040.1"/>
    <property type="molecule type" value="Genomic_DNA"/>
</dbReference>
<proteinExistence type="predicted"/>
<feature type="transmembrane region" description="Helical" evidence="1">
    <location>
        <begin position="31"/>
        <end position="51"/>
    </location>
</feature>
<feature type="transmembrane region" description="Helical" evidence="1">
    <location>
        <begin position="7"/>
        <end position="25"/>
    </location>
</feature>
<organism evidence="2">
    <name type="scientific">marine sediment metagenome</name>
    <dbReference type="NCBI Taxonomy" id="412755"/>
    <lineage>
        <taxon>unclassified sequences</taxon>
        <taxon>metagenomes</taxon>
        <taxon>ecological metagenomes</taxon>
    </lineage>
</organism>
<name>X1QDG5_9ZZZZ</name>
<comment type="caution">
    <text evidence="2">The sequence shown here is derived from an EMBL/GenBank/DDBJ whole genome shotgun (WGS) entry which is preliminary data.</text>
</comment>
<dbReference type="AlphaFoldDB" id="X1QDG5"/>
<evidence type="ECO:0000256" key="1">
    <source>
        <dbReference type="SAM" id="Phobius"/>
    </source>
</evidence>
<accession>X1QDG5</accession>
<protein>
    <submittedName>
        <fullName evidence="2">Uncharacterized protein</fullName>
    </submittedName>
</protein>
<gene>
    <name evidence="2" type="ORF">S06H3_52387</name>
</gene>
<evidence type="ECO:0000313" key="2">
    <source>
        <dbReference type="EMBL" id="GAI49040.1"/>
    </source>
</evidence>
<keyword evidence="1" id="KW-0472">Membrane</keyword>
<sequence>MLKTVVYRSWSPILITVLAVVGYLYEWPIEALATILGIILVIGLAIVAVGAREKELERSSQKLKELAGYFFRRFMGDSSLSIFAIIDSLFKTDNHKLWDWARACDMSHRVFNTWCSGFTSRLEVDTKTGRFGIYLRSYLNELWLMTNLYHEFIEQFYEIAEKVDLPPETLDQYTRFVMEYNTFIGQFRDLIGELKKVARTEIEPPSVKLAYELSGVK</sequence>
<reference evidence="2" key="1">
    <citation type="journal article" date="2014" name="Front. Microbiol.">
        <title>High frequency of phylogenetically diverse reductive dehalogenase-homologous genes in deep subseafloor sedimentary metagenomes.</title>
        <authorList>
            <person name="Kawai M."/>
            <person name="Futagami T."/>
            <person name="Toyoda A."/>
            <person name="Takaki Y."/>
            <person name="Nishi S."/>
            <person name="Hori S."/>
            <person name="Arai W."/>
            <person name="Tsubouchi T."/>
            <person name="Morono Y."/>
            <person name="Uchiyama I."/>
            <person name="Ito T."/>
            <person name="Fujiyama A."/>
            <person name="Inagaki F."/>
            <person name="Takami H."/>
        </authorList>
    </citation>
    <scope>NUCLEOTIDE SEQUENCE</scope>
    <source>
        <strain evidence="2">Expedition CK06-06</strain>
    </source>
</reference>
<keyword evidence="1" id="KW-0812">Transmembrane</keyword>
<keyword evidence="1" id="KW-1133">Transmembrane helix</keyword>